<dbReference type="InterPro" id="IPR012334">
    <property type="entry name" value="Pectin_lyas_fold"/>
</dbReference>
<dbReference type="SUPFAM" id="SSF51126">
    <property type="entry name" value="Pectin lyase-like"/>
    <property type="match status" value="2"/>
</dbReference>
<comment type="caution">
    <text evidence="2">The sequence shown here is derived from an EMBL/GenBank/DDBJ whole genome shotgun (WGS) entry which is preliminary data.</text>
</comment>
<dbReference type="AlphaFoldDB" id="A0A7C4QNQ6"/>
<dbReference type="InterPro" id="IPR024535">
    <property type="entry name" value="RHGA/B-epi-like_pectate_lyase"/>
</dbReference>
<dbReference type="Gene3D" id="2.160.20.10">
    <property type="entry name" value="Single-stranded right-handed beta-helix, Pectin lyase-like"/>
    <property type="match status" value="2"/>
</dbReference>
<evidence type="ECO:0000259" key="1">
    <source>
        <dbReference type="Pfam" id="PF12708"/>
    </source>
</evidence>
<sequence length="657" mass="72054">MVSHLLIRSLIVVMVLFTVSVLAFAGSIEFPDNSGYLNLRTRYGAKGDGQTDDTQAFQAAVKDNVRSLYLPKGTYLVSDSVVFGGKRWIIQGESRTETIIRLKDRASGFNDPTKPKPVISMFGPFMDPKANMGQAFRNSLFNLTIDVGHGNPGAVGLHYLNNNQGTVREVTVRSSDPERRGKAGLALVTNWPGPALFDRVRVEGFDLGIWSTISQYSLVFDRLELVGQREVGIENVNQTLSLRRLRSQNTVPAIRTSGSGAVIHVFDSELIGGDAKADAIVVTGGAAVVAFRLKTDGYGTAIRHSAGKEEKTVLGPTVSGFSTHPLLPTNATEPPAPLAQVEDAPITELPPLTEWADITTYGAKPVKDKVVEDAGPAIQKAIDSGKPVVYFPAGTYAIRTTVRVRGKVARLIGMESRIRGLTGTEPVWRIEDGDAPAVIFERFEGDYESTSSCYFEHACTRPLVLRQMMNSGYRNTVRGGTVFLDDVCGTNWEFTGQTVWARQLNPEAKGKADFNIRATDSRLWLLGVKTEGPKTVLTAKGGRSELWGGFFYASRGTDNGAAAIDLNDSDFVGGWVNHLGGSYQPQVRHRRGDQLEEFWLHVDFSDPSKLPLVRKRVWGSDVVEDVRVNQEEKSPGSIFRHGSYGVRLPWYNSRSNQ</sequence>
<proteinExistence type="predicted"/>
<dbReference type="EMBL" id="DSVQ01000001">
    <property type="protein sequence ID" value="HGT37648.1"/>
    <property type="molecule type" value="Genomic_DNA"/>
</dbReference>
<name>A0A7C4QNQ6_9PLAN</name>
<reference evidence="2" key="1">
    <citation type="journal article" date="2020" name="mSystems">
        <title>Genome- and Community-Level Interaction Insights into Carbon Utilization and Element Cycling Functions of Hydrothermarchaeota in Hydrothermal Sediment.</title>
        <authorList>
            <person name="Zhou Z."/>
            <person name="Liu Y."/>
            <person name="Xu W."/>
            <person name="Pan J."/>
            <person name="Luo Z.H."/>
            <person name="Li M."/>
        </authorList>
    </citation>
    <scope>NUCLEOTIDE SEQUENCE [LARGE SCALE GENOMIC DNA]</scope>
    <source>
        <strain evidence="2">SpSt-508</strain>
    </source>
</reference>
<accession>A0A7C4QNQ6</accession>
<evidence type="ECO:0000313" key="2">
    <source>
        <dbReference type="EMBL" id="HGT37648.1"/>
    </source>
</evidence>
<dbReference type="Pfam" id="PF12708">
    <property type="entry name" value="Pect-lyase_RHGA_epim"/>
    <property type="match status" value="1"/>
</dbReference>
<organism evidence="2">
    <name type="scientific">Schlesneria paludicola</name>
    <dbReference type="NCBI Taxonomy" id="360056"/>
    <lineage>
        <taxon>Bacteria</taxon>
        <taxon>Pseudomonadati</taxon>
        <taxon>Planctomycetota</taxon>
        <taxon>Planctomycetia</taxon>
        <taxon>Planctomycetales</taxon>
        <taxon>Planctomycetaceae</taxon>
        <taxon>Schlesneria</taxon>
    </lineage>
</organism>
<dbReference type="InterPro" id="IPR011050">
    <property type="entry name" value="Pectin_lyase_fold/virulence"/>
</dbReference>
<gene>
    <name evidence="2" type="ORF">ENS64_00015</name>
</gene>
<feature type="domain" description="Rhamnogalacturonase A/B/Epimerase-like pectate lyase" evidence="1">
    <location>
        <begin position="41"/>
        <end position="186"/>
    </location>
</feature>
<protein>
    <recommendedName>
        <fullName evidence="1">Rhamnogalacturonase A/B/Epimerase-like pectate lyase domain-containing protein</fullName>
    </recommendedName>
</protein>